<dbReference type="EMBL" id="FZOF01000006">
    <property type="protein sequence ID" value="SNS51246.1"/>
    <property type="molecule type" value="Genomic_DNA"/>
</dbReference>
<sequence>MRSVMRFVDYTISHVPEGGVIWAIACGPGGCDWSTEGESDEDTSKAAMKHTAETGHDLFRRTVSDHARVTTAESAGT</sequence>
<dbReference type="RefSeq" id="WP_245938830.1">
    <property type="nucleotide sequence ID" value="NZ_FZOF01000006.1"/>
</dbReference>
<name>A0A239F2W3_9ACTN</name>
<keyword evidence="3" id="KW-1185">Reference proteome</keyword>
<gene>
    <name evidence="2" type="ORF">SAMN05216252_106287</name>
</gene>
<accession>A0A239F2W3</accession>
<evidence type="ECO:0000313" key="3">
    <source>
        <dbReference type="Proteomes" id="UP000198280"/>
    </source>
</evidence>
<dbReference type="Pfam" id="PF25232">
    <property type="entry name" value="DUF7848"/>
    <property type="match status" value="1"/>
</dbReference>
<evidence type="ECO:0000259" key="1">
    <source>
        <dbReference type="Pfam" id="PF25232"/>
    </source>
</evidence>
<reference evidence="2 3" key="1">
    <citation type="submission" date="2017-06" db="EMBL/GenBank/DDBJ databases">
        <authorList>
            <person name="Kim H.J."/>
            <person name="Triplett B.A."/>
        </authorList>
    </citation>
    <scope>NUCLEOTIDE SEQUENCE [LARGE SCALE GENOMIC DNA]</scope>
    <source>
        <strain evidence="2 3">CGMCC 4.1858</strain>
    </source>
</reference>
<dbReference type="AlphaFoldDB" id="A0A239F2W3"/>
<dbReference type="Proteomes" id="UP000198280">
    <property type="component" value="Unassembled WGS sequence"/>
</dbReference>
<organism evidence="2 3">
    <name type="scientific">Actinacidiphila glaucinigra</name>
    <dbReference type="NCBI Taxonomy" id="235986"/>
    <lineage>
        <taxon>Bacteria</taxon>
        <taxon>Bacillati</taxon>
        <taxon>Actinomycetota</taxon>
        <taxon>Actinomycetes</taxon>
        <taxon>Kitasatosporales</taxon>
        <taxon>Streptomycetaceae</taxon>
        <taxon>Actinacidiphila</taxon>
    </lineage>
</organism>
<evidence type="ECO:0000313" key="2">
    <source>
        <dbReference type="EMBL" id="SNS51246.1"/>
    </source>
</evidence>
<feature type="domain" description="DUF7848" evidence="1">
    <location>
        <begin position="2"/>
        <end position="73"/>
    </location>
</feature>
<proteinExistence type="predicted"/>
<protein>
    <recommendedName>
        <fullName evidence="1">DUF7848 domain-containing protein</fullName>
    </recommendedName>
</protein>
<dbReference type="InterPro" id="IPR057170">
    <property type="entry name" value="DUF7848"/>
</dbReference>